<dbReference type="SUPFAM" id="SSF46689">
    <property type="entry name" value="Homeodomain-like"/>
    <property type="match status" value="1"/>
</dbReference>
<dbReference type="Gene3D" id="1.10.357.10">
    <property type="entry name" value="Tetracycline Repressor, domain 2"/>
    <property type="match status" value="1"/>
</dbReference>
<organism evidence="4 5">
    <name type="scientific">Bauldia litoralis</name>
    <dbReference type="NCBI Taxonomy" id="665467"/>
    <lineage>
        <taxon>Bacteria</taxon>
        <taxon>Pseudomonadati</taxon>
        <taxon>Pseudomonadota</taxon>
        <taxon>Alphaproteobacteria</taxon>
        <taxon>Hyphomicrobiales</taxon>
        <taxon>Kaistiaceae</taxon>
        <taxon>Bauldia</taxon>
    </lineage>
</organism>
<evidence type="ECO:0000259" key="3">
    <source>
        <dbReference type="PROSITE" id="PS50977"/>
    </source>
</evidence>
<evidence type="ECO:0000313" key="5">
    <source>
        <dbReference type="Proteomes" id="UP000199071"/>
    </source>
</evidence>
<dbReference type="InterPro" id="IPR050109">
    <property type="entry name" value="HTH-type_TetR-like_transc_reg"/>
</dbReference>
<gene>
    <name evidence="4" type="ORF">SAMN02982931_04357</name>
</gene>
<evidence type="ECO:0000313" key="4">
    <source>
        <dbReference type="EMBL" id="SDB54982.1"/>
    </source>
</evidence>
<dbReference type="InterPro" id="IPR041474">
    <property type="entry name" value="NicS_C"/>
</dbReference>
<name>A0A1G6EC81_9HYPH</name>
<dbReference type="InterPro" id="IPR001647">
    <property type="entry name" value="HTH_TetR"/>
</dbReference>
<proteinExistence type="predicted"/>
<dbReference type="PANTHER" id="PTHR30328:SF54">
    <property type="entry name" value="HTH-TYPE TRANSCRIPTIONAL REPRESSOR SCO4008"/>
    <property type="match status" value="1"/>
</dbReference>
<dbReference type="GO" id="GO:0003677">
    <property type="term" value="F:DNA binding"/>
    <property type="evidence" value="ECO:0007669"/>
    <property type="project" value="UniProtKB-UniRule"/>
</dbReference>
<evidence type="ECO:0000256" key="1">
    <source>
        <dbReference type="ARBA" id="ARBA00023125"/>
    </source>
</evidence>
<reference evidence="4 5" key="1">
    <citation type="submission" date="2016-10" db="EMBL/GenBank/DDBJ databases">
        <authorList>
            <person name="de Groot N.N."/>
        </authorList>
    </citation>
    <scope>NUCLEOTIDE SEQUENCE [LARGE SCALE GENOMIC DNA]</scope>
    <source>
        <strain evidence="4 5">ATCC 35022</strain>
    </source>
</reference>
<feature type="DNA-binding region" description="H-T-H motif" evidence="2">
    <location>
        <begin position="38"/>
        <end position="57"/>
    </location>
</feature>
<dbReference type="STRING" id="665467.SAMN02982931_04357"/>
<dbReference type="SUPFAM" id="SSF48498">
    <property type="entry name" value="Tetracyclin repressor-like, C-terminal domain"/>
    <property type="match status" value="1"/>
</dbReference>
<protein>
    <submittedName>
        <fullName evidence="4">Transcriptional regulator, TetR family</fullName>
    </submittedName>
</protein>
<evidence type="ECO:0000256" key="2">
    <source>
        <dbReference type="PROSITE-ProRule" id="PRU00335"/>
    </source>
</evidence>
<keyword evidence="5" id="KW-1185">Reference proteome</keyword>
<feature type="domain" description="HTH tetR-type" evidence="3">
    <location>
        <begin position="15"/>
        <end position="75"/>
    </location>
</feature>
<dbReference type="Pfam" id="PF00440">
    <property type="entry name" value="TetR_N"/>
    <property type="match status" value="1"/>
</dbReference>
<accession>A0A1G6EC81</accession>
<dbReference type="Pfam" id="PF17938">
    <property type="entry name" value="TetR_C_29"/>
    <property type="match status" value="1"/>
</dbReference>
<dbReference type="EMBL" id="FMXQ01000011">
    <property type="protein sequence ID" value="SDB54982.1"/>
    <property type="molecule type" value="Genomic_DNA"/>
</dbReference>
<dbReference type="Proteomes" id="UP000199071">
    <property type="component" value="Unassembled WGS sequence"/>
</dbReference>
<dbReference type="InterPro" id="IPR036271">
    <property type="entry name" value="Tet_transcr_reg_TetR-rel_C_sf"/>
</dbReference>
<sequence length="214" mass="23733">MGRPPRNGDGGAEPGANRDALLAAARLEFARHGFAGARVGRICEQADTNVRMVYHYFGSKSGLYIAVLEAAMADLRAAELKLDVDVTEPLVGLLQLFDFIHDHFDANPQLISLLSAENLMQARYLKQSGVIPAMSSPVPKLIQTLVKRGVADGTVRKSVDPLRLYVMMVALSYFHLSNAPTLSAIFDEDLARGPWRERQRRDARQMIERFLRVG</sequence>
<dbReference type="PROSITE" id="PS50977">
    <property type="entry name" value="HTH_TETR_2"/>
    <property type="match status" value="1"/>
</dbReference>
<dbReference type="InterPro" id="IPR009057">
    <property type="entry name" value="Homeodomain-like_sf"/>
</dbReference>
<dbReference type="AlphaFoldDB" id="A0A1G6EC81"/>
<keyword evidence="1 2" id="KW-0238">DNA-binding</keyword>
<dbReference type="PANTHER" id="PTHR30328">
    <property type="entry name" value="TRANSCRIPTIONAL REPRESSOR"/>
    <property type="match status" value="1"/>
</dbReference>